<comment type="function">
    <text evidence="8">Extracellular zinc metalloprotease.</text>
</comment>
<dbReference type="GO" id="GO:0046872">
    <property type="term" value="F:metal ion binding"/>
    <property type="evidence" value="ECO:0007669"/>
    <property type="project" value="UniProtKB-UniRule"/>
</dbReference>
<keyword evidence="2 8" id="KW-0645">Protease</keyword>
<dbReference type="CDD" id="cd09597">
    <property type="entry name" value="M4_TLP"/>
    <property type="match status" value="1"/>
</dbReference>
<feature type="domain" description="Peptidase M4" evidence="9">
    <location>
        <begin position="107"/>
        <end position="187"/>
    </location>
</feature>
<dbReference type="InterPro" id="IPR001570">
    <property type="entry name" value="Peptidase_M4_C_domain"/>
</dbReference>
<evidence type="ECO:0000256" key="8">
    <source>
        <dbReference type="RuleBase" id="RU366073"/>
    </source>
</evidence>
<dbReference type="InterPro" id="IPR023612">
    <property type="entry name" value="Peptidase_M4"/>
</dbReference>
<sequence length="368" mass="39149">MTGTDQTQSPVPHVRCGVVPPYLLERLATVDDPRFEAAAEAARRSLRLDGPIRNLRVERRTGVLPTPRVRAVPGHPTRTISDAGQLQQLPGRTVRTEGQGPVADVAVNEAYSGLGDTHGLYWSRYQRDSIDGRGLPLDATVHYGRNYDNAFWDGERMVFGDGDGEVFNRFTVSLSVIAHELTHGVTQYSANLAYQGQSGALNESVSDVFGALVEQYAAGHDAQSASWLIGAGLFTEQVQGQALRSMKAPGTAYDDDVLGTDPQPASMDGYIETDDDHGGVHLNSGIPNRAFYLVAEAIGGNAWEAAGQIWYDTLTGPNLTATADFAAFAAATATAASIRYGTGSAEHDAVLAGWDGVGLGFDPLQAAS</sequence>
<organism evidence="11 12">
    <name type="scientific">Cryobacterium lactosi</name>
    <dbReference type="NCBI Taxonomy" id="1259202"/>
    <lineage>
        <taxon>Bacteria</taxon>
        <taxon>Bacillati</taxon>
        <taxon>Actinomycetota</taxon>
        <taxon>Actinomycetes</taxon>
        <taxon>Micrococcales</taxon>
        <taxon>Microbacteriaceae</taxon>
        <taxon>Cryobacterium</taxon>
    </lineage>
</organism>
<dbReference type="GO" id="GO:0006508">
    <property type="term" value="P:proteolysis"/>
    <property type="evidence" value="ECO:0007669"/>
    <property type="project" value="UniProtKB-KW"/>
</dbReference>
<evidence type="ECO:0000259" key="10">
    <source>
        <dbReference type="Pfam" id="PF02868"/>
    </source>
</evidence>
<dbReference type="Proteomes" id="UP000298468">
    <property type="component" value="Unassembled WGS sequence"/>
</dbReference>
<comment type="cofactor">
    <cofactor evidence="8">
        <name>Zn(2+)</name>
        <dbReference type="ChEBI" id="CHEBI:29105"/>
    </cofactor>
</comment>
<keyword evidence="8" id="KW-0964">Secreted</keyword>
<gene>
    <name evidence="11" type="ORF">E3T61_06315</name>
</gene>
<dbReference type="PANTHER" id="PTHR43579">
    <property type="match status" value="1"/>
</dbReference>
<evidence type="ECO:0000313" key="12">
    <source>
        <dbReference type="Proteomes" id="UP000298468"/>
    </source>
</evidence>
<comment type="subcellular location">
    <subcellularLocation>
        <location evidence="8">Secreted</location>
    </subcellularLocation>
</comment>
<name>A0A4R9BWH7_9MICO</name>
<dbReference type="InterPro" id="IPR013856">
    <property type="entry name" value="Peptidase_M4_domain"/>
</dbReference>
<feature type="active site" description="Proton donor" evidence="7">
    <location>
        <position position="281"/>
    </location>
</feature>
<evidence type="ECO:0000313" key="11">
    <source>
        <dbReference type="EMBL" id="TFD92714.1"/>
    </source>
</evidence>
<dbReference type="InterPro" id="IPR052759">
    <property type="entry name" value="Metalloprotease_M4"/>
</dbReference>
<evidence type="ECO:0000256" key="7">
    <source>
        <dbReference type="PIRSR" id="PIRSR623612-1"/>
    </source>
</evidence>
<dbReference type="AlphaFoldDB" id="A0A4R9BWH7"/>
<accession>A0A4R9BWH7</accession>
<evidence type="ECO:0000259" key="9">
    <source>
        <dbReference type="Pfam" id="PF01447"/>
    </source>
</evidence>
<dbReference type="PANTHER" id="PTHR43579:SF1">
    <property type="entry name" value="NEUTRAL METALLOPROTEINASE"/>
    <property type="match status" value="1"/>
</dbReference>
<feature type="domain" description="Peptidase M4 C-terminal" evidence="10">
    <location>
        <begin position="190"/>
        <end position="358"/>
    </location>
</feature>
<dbReference type="SUPFAM" id="SSF55486">
    <property type="entry name" value="Metalloproteases ('zincins'), catalytic domain"/>
    <property type="match status" value="1"/>
</dbReference>
<keyword evidence="12" id="KW-1185">Reference proteome</keyword>
<keyword evidence="5 8" id="KW-0862">Zinc</keyword>
<evidence type="ECO:0000256" key="4">
    <source>
        <dbReference type="ARBA" id="ARBA00022801"/>
    </source>
</evidence>
<keyword evidence="6 8" id="KW-0482">Metalloprotease</keyword>
<dbReference type="Pfam" id="PF02868">
    <property type="entry name" value="Peptidase_M4_C"/>
    <property type="match status" value="1"/>
</dbReference>
<reference evidence="11 12" key="1">
    <citation type="submission" date="2019-03" db="EMBL/GenBank/DDBJ databases">
        <title>Genomics of glacier-inhabiting Cryobacterium strains.</title>
        <authorList>
            <person name="Liu Q."/>
            <person name="Xin Y.-H."/>
        </authorList>
    </citation>
    <scope>NUCLEOTIDE SEQUENCE [LARGE SCALE GENOMIC DNA]</scope>
    <source>
        <strain evidence="11 12">Sr59</strain>
    </source>
</reference>
<dbReference type="Gene3D" id="1.10.390.10">
    <property type="entry name" value="Neutral Protease Domain 2"/>
    <property type="match status" value="1"/>
</dbReference>
<evidence type="ECO:0000256" key="6">
    <source>
        <dbReference type="ARBA" id="ARBA00023049"/>
    </source>
</evidence>
<evidence type="ECO:0000256" key="5">
    <source>
        <dbReference type="ARBA" id="ARBA00022833"/>
    </source>
</evidence>
<keyword evidence="4 8" id="KW-0378">Hydrolase</keyword>
<proteinExistence type="inferred from homology"/>
<feature type="active site" evidence="7">
    <location>
        <position position="180"/>
    </location>
</feature>
<dbReference type="EC" id="3.4.24.-" evidence="8"/>
<dbReference type="GO" id="GO:0005576">
    <property type="term" value="C:extracellular region"/>
    <property type="evidence" value="ECO:0007669"/>
    <property type="project" value="UniProtKB-SubCell"/>
</dbReference>
<dbReference type="OrthoDB" id="291295at2"/>
<comment type="similarity">
    <text evidence="1 8">Belongs to the peptidase M4 family.</text>
</comment>
<evidence type="ECO:0000256" key="2">
    <source>
        <dbReference type="ARBA" id="ARBA00022670"/>
    </source>
</evidence>
<comment type="caution">
    <text evidence="11">The sequence shown here is derived from an EMBL/GenBank/DDBJ whole genome shotgun (WGS) entry which is preliminary data.</text>
</comment>
<dbReference type="Pfam" id="PF01447">
    <property type="entry name" value="Peptidase_M4"/>
    <property type="match status" value="1"/>
</dbReference>
<keyword evidence="3" id="KW-0479">Metal-binding</keyword>
<dbReference type="GO" id="GO:0004222">
    <property type="term" value="F:metalloendopeptidase activity"/>
    <property type="evidence" value="ECO:0007669"/>
    <property type="project" value="UniProtKB-UniRule"/>
</dbReference>
<protein>
    <recommendedName>
        <fullName evidence="8">Neutral metalloproteinase</fullName>
        <ecNumber evidence="8">3.4.24.-</ecNumber>
    </recommendedName>
</protein>
<evidence type="ECO:0000256" key="1">
    <source>
        <dbReference type="ARBA" id="ARBA00009388"/>
    </source>
</evidence>
<dbReference type="RefSeq" id="WP_134640050.1">
    <property type="nucleotide sequence ID" value="NZ_SOHM01000011.1"/>
</dbReference>
<dbReference type="EMBL" id="SOHM01000011">
    <property type="protein sequence ID" value="TFD92714.1"/>
    <property type="molecule type" value="Genomic_DNA"/>
</dbReference>
<dbReference type="Gene3D" id="3.10.170.10">
    <property type="match status" value="1"/>
</dbReference>
<dbReference type="PRINTS" id="PR00730">
    <property type="entry name" value="THERMOLYSIN"/>
</dbReference>
<evidence type="ECO:0000256" key="3">
    <source>
        <dbReference type="ARBA" id="ARBA00022723"/>
    </source>
</evidence>
<dbReference type="InterPro" id="IPR027268">
    <property type="entry name" value="Peptidase_M4/M1_CTD_sf"/>
</dbReference>